<dbReference type="PROSITE" id="PS50181">
    <property type="entry name" value="FBOX"/>
    <property type="match status" value="1"/>
</dbReference>
<keyword evidence="7" id="KW-1185">Reference proteome</keyword>
<proteinExistence type="predicted"/>
<evidence type="ECO:0000256" key="3">
    <source>
        <dbReference type="PROSITE-ProRule" id="PRU00221"/>
    </source>
</evidence>
<feature type="repeat" description="WD" evidence="3">
    <location>
        <begin position="1072"/>
        <end position="1111"/>
    </location>
</feature>
<evidence type="ECO:0000256" key="2">
    <source>
        <dbReference type="ARBA" id="ARBA00022737"/>
    </source>
</evidence>
<dbReference type="InterPro" id="IPR019775">
    <property type="entry name" value="WD40_repeat_CS"/>
</dbReference>
<dbReference type="RefSeq" id="XP_025355327.1">
    <property type="nucleotide sequence ID" value="XM_025498643.1"/>
</dbReference>
<dbReference type="PANTHER" id="PTHR19846">
    <property type="entry name" value="WD40 REPEAT PROTEIN"/>
    <property type="match status" value="1"/>
</dbReference>
<dbReference type="AlphaFoldDB" id="A0A316VHP5"/>
<dbReference type="InterPro" id="IPR015943">
    <property type="entry name" value="WD40/YVTN_repeat-like_dom_sf"/>
</dbReference>
<name>A0A316VHP5_9BASI</name>
<dbReference type="PRINTS" id="PR00320">
    <property type="entry name" value="GPROTEINBRPT"/>
</dbReference>
<dbReference type="OrthoDB" id="190105at2759"/>
<dbReference type="Gene3D" id="1.20.1280.50">
    <property type="match status" value="1"/>
</dbReference>
<dbReference type="SUPFAM" id="SSF50998">
    <property type="entry name" value="Quinoprotein alcohol dehydrogenase-like"/>
    <property type="match status" value="1"/>
</dbReference>
<sequence>MDSIENAAHSPRRVVTPPPGAAFSITSPSRSMPAIASTSSGPVLAPNAADTANAMTMSVGSTIAQQRAAAGLIQRAISPPTPAPSPQPETRTLRQSIITTDNANVIDSQVAPANESPLLKLFLQEFPTLEPKERHAFLASFVDLCNSRELAHLSTLISPRLKVDFLSALPIEVSLHILSFLDDPRTLARASGVSRFWRSLVNDEQTWKVMCKRYRFRQVPLNPSRSQMLGVETPDQTMEPALTEDEYADLPTENNSPVESSRVLGSLYEAYRARGLDPTTALAELKTLHSLFLSKRAREMGMEERRRQLHSLQHDNVFVDMLQDKAFVTRMSDNTISEEDRRFYEQLELFVQEASTESQTDDIAGPSRTRSHEGSQTDSSAVGWLSTGPPSTRTMSGEINGDPRTPVTSTSSRYFNPTSAIPLREMGRNLVSPTSRLGSMTSGLLTSLWDRAGSSTIGGNAAENESNQPPSVGDHGHSTEGHHDPEDEDVDMAEEPSSSAREDSETLTHTRSDSTSIPQRSGSSSSKVAGASTSRRKPRFAPFARPGSEEGHASADASQNLSIGMGKPAYASQAHKKALLRSASAATSTSEAGRSLGALGLDANANDNTAEPFQSALLPPPKRSISTGQFGMRAGRKNKPFSYKTHFKLAYQTESNWLRGGRLLTQHVSSDDASGEGATVTSLSIDDDWIIVGMANARIHVFDAKTGLFVQTLSGHTAGVWCMALISASGNRSNASTKTNSEKGKSRNPQNMEEDLDTVYIPVQRYAPFMGMRDFSTPTPDLNLIHHDPRPAASVFSPEMRAAQLDAEFSEYQRSQPSLPMPHQNTLWNQERSTRSIHESLHSSRTTPSNEDHFSSSLPSAQSGSAFEAAAEAAATARAARMAGFEEEEEGAPRNASNHTSRGAGLGSNFGSPCGSVAGYGNEHAIVVSSGCDRDVRVWDLSTGECKFVLTGHRSTVRCLRVFEGRPIAISGSRDGTMRVWNVETGQLQHLLPGHQHSVRCLDLAGNLVASASYDCTARIWNVDTGKCLHVLRGHYHQLYAIAFDGVHVATGSLDTTVRIWDAKTGECLAIMQAHSSLVGQLQLTDSTLITGGSDGKVIVYSLKTMKTLYQLLAHDENTVTSLQFDDRFIVTGGNDGKVKLWNFRTGEFVRELCEASDQVWKVSFRDDKCVVLCKRNGKTAMDVISFRPIEESA</sequence>
<protein>
    <submittedName>
        <fullName evidence="6">WD40 repeat-like protein</fullName>
    </submittedName>
</protein>
<feature type="compositionally biased region" description="Low complexity" evidence="4">
    <location>
        <begin position="855"/>
        <end position="883"/>
    </location>
</feature>
<reference evidence="6 7" key="1">
    <citation type="journal article" date="2018" name="Mol. Biol. Evol.">
        <title>Broad Genomic Sampling Reveals a Smut Pathogenic Ancestry of the Fungal Clade Ustilaginomycotina.</title>
        <authorList>
            <person name="Kijpornyongpan T."/>
            <person name="Mondo S.J."/>
            <person name="Barry K."/>
            <person name="Sandor L."/>
            <person name="Lee J."/>
            <person name="Lipzen A."/>
            <person name="Pangilinan J."/>
            <person name="LaButti K."/>
            <person name="Hainaut M."/>
            <person name="Henrissat B."/>
            <person name="Grigoriev I.V."/>
            <person name="Spatafora J.W."/>
            <person name="Aime M.C."/>
        </authorList>
    </citation>
    <scope>NUCLEOTIDE SEQUENCE [LARGE SCALE GENOMIC DNA]</scope>
    <source>
        <strain evidence="6 7">MCA 3882</strain>
    </source>
</reference>
<dbReference type="SMART" id="SM00320">
    <property type="entry name" value="WD40"/>
    <property type="match status" value="7"/>
</dbReference>
<feature type="repeat" description="WD" evidence="3">
    <location>
        <begin position="927"/>
        <end position="949"/>
    </location>
</feature>
<feature type="repeat" description="WD" evidence="3">
    <location>
        <begin position="992"/>
        <end position="1031"/>
    </location>
</feature>
<feature type="region of interest" description="Disordered" evidence="4">
    <location>
        <begin position="731"/>
        <end position="757"/>
    </location>
</feature>
<evidence type="ECO:0000259" key="5">
    <source>
        <dbReference type="PROSITE" id="PS50181"/>
    </source>
</evidence>
<dbReference type="InterPro" id="IPR011047">
    <property type="entry name" value="Quinoprotein_ADH-like_sf"/>
</dbReference>
<feature type="repeat" description="WD" evidence="3">
    <location>
        <begin position="1032"/>
        <end position="1071"/>
    </location>
</feature>
<dbReference type="InterPro" id="IPR020472">
    <property type="entry name" value="WD40_PAC1"/>
</dbReference>
<feature type="compositionally biased region" description="Polar residues" evidence="4">
    <location>
        <begin position="406"/>
        <end position="419"/>
    </location>
</feature>
<dbReference type="InterPro" id="IPR036047">
    <property type="entry name" value="F-box-like_dom_sf"/>
</dbReference>
<dbReference type="GO" id="GO:0017070">
    <property type="term" value="F:U6 snRNA binding"/>
    <property type="evidence" value="ECO:0007669"/>
    <property type="project" value="TreeGrafter"/>
</dbReference>
<dbReference type="CDD" id="cd00200">
    <property type="entry name" value="WD40"/>
    <property type="match status" value="1"/>
</dbReference>
<evidence type="ECO:0000313" key="7">
    <source>
        <dbReference type="Proteomes" id="UP000245771"/>
    </source>
</evidence>
<feature type="compositionally biased region" description="Polar residues" evidence="4">
    <location>
        <begin position="812"/>
        <end position="831"/>
    </location>
</feature>
<dbReference type="STRING" id="1280837.A0A316VHP5"/>
<feature type="region of interest" description="Disordered" evidence="4">
    <location>
        <begin position="354"/>
        <end position="420"/>
    </location>
</feature>
<gene>
    <name evidence="6" type="ORF">FA14DRAFT_160369</name>
</gene>
<feature type="region of interest" description="Disordered" evidence="4">
    <location>
        <begin position="1"/>
        <end position="20"/>
    </location>
</feature>
<keyword evidence="1 3" id="KW-0853">WD repeat</keyword>
<dbReference type="GO" id="GO:0030621">
    <property type="term" value="F:U4 snRNA binding"/>
    <property type="evidence" value="ECO:0007669"/>
    <property type="project" value="TreeGrafter"/>
</dbReference>
<dbReference type="InterPro" id="IPR001680">
    <property type="entry name" value="WD40_rpt"/>
</dbReference>
<feature type="compositionally biased region" description="Basic and acidic residues" evidence="4">
    <location>
        <begin position="832"/>
        <end position="842"/>
    </location>
</feature>
<feature type="compositionally biased region" description="Polar residues" evidence="4">
    <location>
        <begin position="455"/>
        <end position="470"/>
    </location>
</feature>
<accession>A0A316VHP5</accession>
<feature type="region of interest" description="Disordered" evidence="4">
    <location>
        <begin position="455"/>
        <end position="556"/>
    </location>
</feature>
<dbReference type="PROSITE" id="PS50294">
    <property type="entry name" value="WD_REPEATS_REGION"/>
    <property type="match status" value="4"/>
</dbReference>
<dbReference type="GO" id="GO:0000398">
    <property type="term" value="P:mRNA splicing, via spliceosome"/>
    <property type="evidence" value="ECO:0007669"/>
    <property type="project" value="TreeGrafter"/>
</dbReference>
<feature type="compositionally biased region" description="Basic and acidic residues" evidence="4">
    <location>
        <begin position="474"/>
        <end position="485"/>
    </location>
</feature>
<keyword evidence="2" id="KW-0677">Repeat</keyword>
<organism evidence="6 7">
    <name type="scientific">Meira miltonrushii</name>
    <dbReference type="NCBI Taxonomy" id="1280837"/>
    <lineage>
        <taxon>Eukaryota</taxon>
        <taxon>Fungi</taxon>
        <taxon>Dikarya</taxon>
        <taxon>Basidiomycota</taxon>
        <taxon>Ustilaginomycotina</taxon>
        <taxon>Exobasidiomycetes</taxon>
        <taxon>Exobasidiales</taxon>
        <taxon>Brachybasidiaceae</taxon>
        <taxon>Meira</taxon>
    </lineage>
</organism>
<dbReference type="Pfam" id="PF12937">
    <property type="entry name" value="F-box-like"/>
    <property type="match status" value="1"/>
</dbReference>
<feature type="compositionally biased region" description="Polar residues" evidence="4">
    <location>
        <begin position="388"/>
        <end position="397"/>
    </location>
</feature>
<dbReference type="SMART" id="SM00256">
    <property type="entry name" value="FBOX"/>
    <property type="match status" value="1"/>
</dbReference>
<evidence type="ECO:0000256" key="4">
    <source>
        <dbReference type="SAM" id="MobiDB-lite"/>
    </source>
</evidence>
<dbReference type="PROSITE" id="PS00678">
    <property type="entry name" value="WD_REPEATS_1"/>
    <property type="match status" value="4"/>
</dbReference>
<dbReference type="InterPro" id="IPR001810">
    <property type="entry name" value="F-box_dom"/>
</dbReference>
<feature type="compositionally biased region" description="Basic and acidic residues" evidence="4">
    <location>
        <begin position="500"/>
        <end position="512"/>
    </location>
</feature>
<dbReference type="InterPro" id="IPR036322">
    <property type="entry name" value="WD40_repeat_dom_sf"/>
</dbReference>
<dbReference type="PANTHER" id="PTHR19846:SF0">
    <property type="entry name" value="PRE-MRNA PROCESSING FACTOR 4"/>
    <property type="match status" value="1"/>
</dbReference>
<dbReference type="SUPFAM" id="SSF81383">
    <property type="entry name" value="F-box domain"/>
    <property type="match status" value="1"/>
</dbReference>
<dbReference type="Pfam" id="PF00400">
    <property type="entry name" value="WD40"/>
    <property type="match status" value="5"/>
</dbReference>
<feature type="repeat" description="WD" evidence="3">
    <location>
        <begin position="1113"/>
        <end position="1152"/>
    </location>
</feature>
<feature type="region of interest" description="Disordered" evidence="4">
    <location>
        <begin position="812"/>
        <end position="904"/>
    </location>
</feature>
<dbReference type="Proteomes" id="UP000245771">
    <property type="component" value="Unassembled WGS sequence"/>
</dbReference>
<dbReference type="GO" id="GO:0046540">
    <property type="term" value="C:U4/U6 x U5 tri-snRNP complex"/>
    <property type="evidence" value="ECO:0007669"/>
    <property type="project" value="TreeGrafter"/>
</dbReference>
<dbReference type="PROSITE" id="PS50082">
    <property type="entry name" value="WD_REPEATS_2"/>
    <property type="match status" value="6"/>
</dbReference>
<feature type="domain" description="F-box" evidence="5">
    <location>
        <begin position="163"/>
        <end position="210"/>
    </location>
</feature>
<feature type="repeat" description="WD" evidence="3">
    <location>
        <begin position="950"/>
        <end position="991"/>
    </location>
</feature>
<evidence type="ECO:0000256" key="1">
    <source>
        <dbReference type="ARBA" id="ARBA00022574"/>
    </source>
</evidence>
<dbReference type="SUPFAM" id="SSF50978">
    <property type="entry name" value="WD40 repeat-like"/>
    <property type="match status" value="1"/>
</dbReference>
<dbReference type="Gene3D" id="2.130.10.10">
    <property type="entry name" value="YVTN repeat-like/Quinoprotein amine dehydrogenase"/>
    <property type="match status" value="2"/>
</dbReference>
<evidence type="ECO:0000313" key="6">
    <source>
        <dbReference type="EMBL" id="PWN35025.1"/>
    </source>
</evidence>
<dbReference type="EMBL" id="KZ819603">
    <property type="protein sequence ID" value="PWN35025.1"/>
    <property type="molecule type" value="Genomic_DNA"/>
</dbReference>
<feature type="compositionally biased region" description="Low complexity" evidence="4">
    <location>
        <begin position="521"/>
        <end position="533"/>
    </location>
</feature>
<dbReference type="InParanoid" id="A0A316VHP5"/>
<dbReference type="GeneID" id="37020424"/>